<feature type="region of interest" description="Disordered" evidence="1">
    <location>
        <begin position="263"/>
        <end position="295"/>
    </location>
</feature>
<sequence length="295" mass="32234">MTVLVHSECGIALPPDLAARHARGLPSRRHDWDQNTRYAPSTIPAYAGNTDPGRPTSKHGRTTPRRGEHLPRTEAKLPSWGPPPRARGALLDKHVDQLDVGTIPACAGSTSPWPRTCARPWDHPRVHGEHSSGRAEHLSVRGTIPACTGSTRPVPASRRSCRDHPRVHGEHSRCWFLDLRRRGPSPRARGARPQHRAGAARGGTIPACTGSTGTRTGRGWTGRDHPRVHGEHALLDPDHRVPRGPSPRARGALSMITTTPARVGTIPACTGSTRRRSSSRRTYWDHPRVHGEHPA</sequence>
<feature type="region of interest" description="Disordered" evidence="1">
    <location>
        <begin position="185"/>
        <end position="223"/>
    </location>
</feature>
<feature type="compositionally biased region" description="Low complexity" evidence="1">
    <location>
        <begin position="209"/>
        <end position="218"/>
    </location>
</feature>
<dbReference type="Proteomes" id="UP000198318">
    <property type="component" value="Unassembled WGS sequence"/>
</dbReference>
<proteinExistence type="predicted"/>
<gene>
    <name evidence="2" type="ORF">SAMN05443665_105918</name>
</gene>
<feature type="region of interest" description="Disordered" evidence="1">
    <location>
        <begin position="24"/>
        <end position="83"/>
    </location>
</feature>
<dbReference type="AntiFam" id="ANF00006">
    <property type="entry name" value="Translation of CRISPR region"/>
</dbReference>
<feature type="compositionally biased region" description="Basic and acidic residues" evidence="1">
    <location>
        <begin position="282"/>
        <end position="295"/>
    </location>
</feature>
<evidence type="ECO:0000313" key="2">
    <source>
        <dbReference type="EMBL" id="SNT60758.1"/>
    </source>
</evidence>
<protein>
    <submittedName>
        <fullName evidence="2">Uncharacterized protein</fullName>
    </submittedName>
</protein>
<accession>A0A239P297</accession>
<name>A0A239P297_9ACTN</name>
<reference evidence="2 3" key="1">
    <citation type="submission" date="2017-06" db="EMBL/GenBank/DDBJ databases">
        <authorList>
            <person name="Kim H.J."/>
            <person name="Triplett B.A."/>
        </authorList>
    </citation>
    <scope>NUCLEOTIDE SEQUENCE [LARGE SCALE GENOMIC DNA]</scope>
    <source>
        <strain evidence="2 3">DSM 44715</strain>
    </source>
</reference>
<evidence type="ECO:0000256" key="1">
    <source>
        <dbReference type="SAM" id="MobiDB-lite"/>
    </source>
</evidence>
<dbReference type="EMBL" id="FZOR01000059">
    <property type="protein sequence ID" value="SNT60758.1"/>
    <property type="molecule type" value="Genomic_DNA"/>
</dbReference>
<keyword evidence="3" id="KW-1185">Reference proteome</keyword>
<dbReference type="AlphaFoldDB" id="A0A239P297"/>
<organism evidence="2 3">
    <name type="scientific">Actinomadura meyerae</name>
    <dbReference type="NCBI Taxonomy" id="240840"/>
    <lineage>
        <taxon>Bacteria</taxon>
        <taxon>Bacillati</taxon>
        <taxon>Actinomycetota</taxon>
        <taxon>Actinomycetes</taxon>
        <taxon>Streptosporangiales</taxon>
        <taxon>Thermomonosporaceae</taxon>
        <taxon>Actinomadura</taxon>
    </lineage>
</organism>
<evidence type="ECO:0000313" key="3">
    <source>
        <dbReference type="Proteomes" id="UP000198318"/>
    </source>
</evidence>
<feature type="compositionally biased region" description="Basic and acidic residues" evidence="1">
    <location>
        <begin position="65"/>
        <end position="75"/>
    </location>
</feature>
<dbReference type="AntiFam" id="ANF00057">
    <property type="entry name" value="Translation of E. coli type CRISPR repeat"/>
</dbReference>
<feature type="region of interest" description="Disordered" evidence="1">
    <location>
        <begin position="144"/>
        <end position="165"/>
    </location>
</feature>